<dbReference type="Proteomes" id="UP000004185">
    <property type="component" value="Unassembled WGS sequence"/>
</dbReference>
<dbReference type="HOGENOM" id="CLU_3258687_0_0_9"/>
<proteinExistence type="predicted"/>
<organism evidence="1 2">
    <name type="scientific">Streptococcus sanguinis SK353</name>
    <dbReference type="NCBI Taxonomy" id="888815"/>
    <lineage>
        <taxon>Bacteria</taxon>
        <taxon>Bacillati</taxon>
        <taxon>Bacillota</taxon>
        <taxon>Bacilli</taxon>
        <taxon>Lactobacillales</taxon>
        <taxon>Streptococcaceae</taxon>
        <taxon>Streptococcus</taxon>
    </lineage>
</organism>
<protein>
    <submittedName>
        <fullName evidence="1">Uncharacterized protein</fullName>
    </submittedName>
</protein>
<reference evidence="1 2" key="1">
    <citation type="submission" date="2011-01" db="EMBL/GenBank/DDBJ databases">
        <authorList>
            <person name="Muzny D."/>
            <person name="Qin X."/>
            <person name="Deng J."/>
            <person name="Jiang H."/>
            <person name="Liu Y."/>
            <person name="Qu J."/>
            <person name="Song X.-Z."/>
            <person name="Zhang L."/>
            <person name="Thornton R."/>
            <person name="Coyle M."/>
            <person name="Francisco L."/>
            <person name="Jackson L."/>
            <person name="Javaid M."/>
            <person name="Korchina V."/>
            <person name="Kovar C."/>
            <person name="Mata R."/>
            <person name="Mathew T."/>
            <person name="Ngo R."/>
            <person name="Nguyen L."/>
            <person name="Nguyen N."/>
            <person name="Okwuonu G."/>
            <person name="Ongeri F."/>
            <person name="Pham C."/>
            <person name="Simmons D."/>
            <person name="Wilczek-Boney K."/>
            <person name="Hale W."/>
            <person name="Jakkamsetti A."/>
            <person name="Pham P."/>
            <person name="Ruth R."/>
            <person name="San Lucas F."/>
            <person name="Warren J."/>
            <person name="Zhang J."/>
            <person name="Zhao Z."/>
            <person name="Zhou C."/>
            <person name="Zhu D."/>
            <person name="Lee S."/>
            <person name="Bess C."/>
            <person name="Blankenburg K."/>
            <person name="Forbes L."/>
            <person name="Fu Q."/>
            <person name="Gubbala S."/>
            <person name="Hirani K."/>
            <person name="Jayaseelan J.C."/>
            <person name="Lara F."/>
            <person name="Munidasa M."/>
            <person name="Palculict T."/>
            <person name="Patil S."/>
            <person name="Pu L.-L."/>
            <person name="Saada N."/>
            <person name="Tang L."/>
            <person name="Weissenberger G."/>
            <person name="Zhu Y."/>
            <person name="Hemphill L."/>
            <person name="Shang Y."/>
            <person name="Youmans B."/>
            <person name="Ayvaz T."/>
            <person name="Ross M."/>
            <person name="Santibanez J."/>
            <person name="Aqrawi P."/>
            <person name="Gross S."/>
            <person name="Joshi V."/>
            <person name="Fowler G."/>
            <person name="Nazareth L."/>
            <person name="Reid J."/>
            <person name="Worley K."/>
            <person name="Petrosino J."/>
            <person name="Highlander S."/>
            <person name="Gibbs R."/>
        </authorList>
    </citation>
    <scope>NUCLEOTIDE SEQUENCE [LARGE SCALE GENOMIC DNA]</scope>
    <source>
        <strain evidence="1 2">SK353</strain>
    </source>
</reference>
<accession>F0FHJ9</accession>
<dbReference type="EMBL" id="AEWY01000015">
    <property type="protein sequence ID" value="EGC21464.1"/>
    <property type="molecule type" value="Genomic_DNA"/>
</dbReference>
<gene>
    <name evidence="1" type="ORF">HMPREF9388_2182</name>
</gene>
<evidence type="ECO:0000313" key="2">
    <source>
        <dbReference type="Proteomes" id="UP000004185"/>
    </source>
</evidence>
<dbReference type="AlphaFoldDB" id="F0FHJ9"/>
<evidence type="ECO:0000313" key="1">
    <source>
        <dbReference type="EMBL" id="EGC21464.1"/>
    </source>
</evidence>
<sequence length="42" mass="5027">MFFKANKAFVPSISYQNMHIGKKKNHKIRILILWHWLLDDSG</sequence>
<comment type="caution">
    <text evidence="1">The sequence shown here is derived from an EMBL/GenBank/DDBJ whole genome shotgun (WGS) entry which is preliminary data.</text>
</comment>
<name>F0FHJ9_STRSA</name>